<dbReference type="RefSeq" id="XP_060298356.1">
    <property type="nucleotide sequence ID" value="XM_060435667.1"/>
</dbReference>
<dbReference type="InterPro" id="IPR052895">
    <property type="entry name" value="HetReg/Transcr_Mod"/>
</dbReference>
<gene>
    <name evidence="2" type="ORF">B0T26DRAFT_598299</name>
</gene>
<protein>
    <submittedName>
        <fullName evidence="2">Heterokaryon incompatibility</fullName>
    </submittedName>
</protein>
<organism evidence="2 3">
    <name type="scientific">Lasiosphaeria miniovina</name>
    <dbReference type="NCBI Taxonomy" id="1954250"/>
    <lineage>
        <taxon>Eukaryota</taxon>
        <taxon>Fungi</taxon>
        <taxon>Dikarya</taxon>
        <taxon>Ascomycota</taxon>
        <taxon>Pezizomycotina</taxon>
        <taxon>Sordariomycetes</taxon>
        <taxon>Sordariomycetidae</taxon>
        <taxon>Sordariales</taxon>
        <taxon>Lasiosphaeriaceae</taxon>
        <taxon>Lasiosphaeria</taxon>
    </lineage>
</organism>
<dbReference type="InterPro" id="IPR010730">
    <property type="entry name" value="HET"/>
</dbReference>
<keyword evidence="3" id="KW-1185">Reference proteome</keyword>
<sequence>YEVISYAWGNVMSEENIICNDKVLRITSSLAVALRRTRLLDRPRVLWADDICINQKGESEKAQQVPLMAAIYSQAEQVLCWLGEGDE</sequence>
<comment type="caution">
    <text evidence="2">The sequence shown here is derived from an EMBL/GenBank/DDBJ whole genome shotgun (WGS) entry which is preliminary data.</text>
</comment>
<evidence type="ECO:0000313" key="2">
    <source>
        <dbReference type="EMBL" id="KAK0722432.1"/>
    </source>
</evidence>
<evidence type="ECO:0000259" key="1">
    <source>
        <dbReference type="Pfam" id="PF06985"/>
    </source>
</evidence>
<proteinExistence type="predicted"/>
<feature type="non-terminal residue" evidence="2">
    <location>
        <position position="1"/>
    </location>
</feature>
<feature type="domain" description="Heterokaryon incompatibility" evidence="1">
    <location>
        <begin position="1"/>
        <end position="86"/>
    </location>
</feature>
<dbReference type="EMBL" id="JAUIRO010000003">
    <property type="protein sequence ID" value="KAK0722432.1"/>
    <property type="molecule type" value="Genomic_DNA"/>
</dbReference>
<name>A0AA40AUU2_9PEZI</name>
<dbReference type="Pfam" id="PF06985">
    <property type="entry name" value="HET"/>
    <property type="match status" value="1"/>
</dbReference>
<dbReference type="PANTHER" id="PTHR24148:SF64">
    <property type="entry name" value="HETEROKARYON INCOMPATIBILITY DOMAIN-CONTAINING PROTEIN"/>
    <property type="match status" value="1"/>
</dbReference>
<dbReference type="GeneID" id="85318937"/>
<accession>A0AA40AUU2</accession>
<dbReference type="Proteomes" id="UP001172101">
    <property type="component" value="Unassembled WGS sequence"/>
</dbReference>
<evidence type="ECO:0000313" key="3">
    <source>
        <dbReference type="Proteomes" id="UP001172101"/>
    </source>
</evidence>
<dbReference type="PANTHER" id="PTHR24148">
    <property type="entry name" value="ANKYRIN REPEAT DOMAIN-CONTAINING PROTEIN 39 HOMOLOG-RELATED"/>
    <property type="match status" value="1"/>
</dbReference>
<feature type="non-terminal residue" evidence="2">
    <location>
        <position position="87"/>
    </location>
</feature>
<reference evidence="2" key="1">
    <citation type="submission" date="2023-06" db="EMBL/GenBank/DDBJ databases">
        <title>Genome-scale phylogeny and comparative genomics of the fungal order Sordariales.</title>
        <authorList>
            <consortium name="Lawrence Berkeley National Laboratory"/>
            <person name="Hensen N."/>
            <person name="Bonometti L."/>
            <person name="Westerberg I."/>
            <person name="Brannstrom I.O."/>
            <person name="Guillou S."/>
            <person name="Cros-Aarteil S."/>
            <person name="Calhoun S."/>
            <person name="Haridas S."/>
            <person name="Kuo A."/>
            <person name="Mondo S."/>
            <person name="Pangilinan J."/>
            <person name="Riley R."/>
            <person name="LaButti K."/>
            <person name="Andreopoulos B."/>
            <person name="Lipzen A."/>
            <person name="Chen C."/>
            <person name="Yanf M."/>
            <person name="Daum C."/>
            <person name="Ng V."/>
            <person name="Clum A."/>
            <person name="Steindorff A."/>
            <person name="Ohm R."/>
            <person name="Martin F."/>
            <person name="Silar P."/>
            <person name="Natvig D."/>
            <person name="Lalanne C."/>
            <person name="Gautier V."/>
            <person name="Ament-velasquez S.L."/>
            <person name="Kruys A."/>
            <person name="Hutchinson M.I."/>
            <person name="Powell A.J."/>
            <person name="Barry K."/>
            <person name="Miller A.N."/>
            <person name="Grigoriev I.V."/>
            <person name="Debuchy R."/>
            <person name="Gladieux P."/>
            <person name="Thoren M.H."/>
            <person name="Johannesson H."/>
        </authorList>
    </citation>
    <scope>NUCLEOTIDE SEQUENCE</scope>
    <source>
        <strain evidence="2">SMH2392-1A</strain>
    </source>
</reference>
<dbReference type="AlphaFoldDB" id="A0AA40AUU2"/>